<reference evidence="1 2" key="1">
    <citation type="submission" date="2018-09" db="EMBL/GenBank/DDBJ databases">
        <title>Genomic Encyclopedia of Type Strains, Phase III (KMG-III): the genomes of soil and plant-associated and newly described type strains.</title>
        <authorList>
            <person name="Whitman W."/>
        </authorList>
    </citation>
    <scope>NUCLEOTIDE SEQUENCE [LARGE SCALE GENOMIC DNA]</scope>
    <source>
        <strain evidence="1 2">CECT 7938</strain>
    </source>
</reference>
<gene>
    <name evidence="1" type="ORF">DFQ12_5513</name>
</gene>
<evidence type="ECO:0000313" key="1">
    <source>
        <dbReference type="EMBL" id="RKE42598.1"/>
    </source>
</evidence>
<dbReference type="EMBL" id="RAPY01000008">
    <property type="protein sequence ID" value="RKE42598.1"/>
    <property type="molecule type" value="Genomic_DNA"/>
</dbReference>
<dbReference type="RefSeq" id="WP_147420486.1">
    <property type="nucleotide sequence ID" value="NZ_RAPY01000008.1"/>
</dbReference>
<organism evidence="1 2">
    <name type="scientific">Sphingobacterium detergens</name>
    <dbReference type="NCBI Taxonomy" id="1145106"/>
    <lineage>
        <taxon>Bacteria</taxon>
        <taxon>Pseudomonadati</taxon>
        <taxon>Bacteroidota</taxon>
        <taxon>Sphingobacteriia</taxon>
        <taxon>Sphingobacteriales</taxon>
        <taxon>Sphingobacteriaceae</taxon>
        <taxon>Sphingobacterium</taxon>
    </lineage>
</organism>
<dbReference type="Proteomes" id="UP000286246">
    <property type="component" value="Unassembled WGS sequence"/>
</dbReference>
<dbReference type="OrthoDB" id="707612at2"/>
<comment type="caution">
    <text evidence="1">The sequence shown here is derived from an EMBL/GenBank/DDBJ whole genome shotgun (WGS) entry which is preliminary data.</text>
</comment>
<protein>
    <submittedName>
        <fullName evidence="1">Uncharacterized protein</fullName>
    </submittedName>
</protein>
<name>A0A420ADK9_SPHD1</name>
<sequence>MTQRLQLMLIFTLSMLFWINVAIAQNPERTKTIAIPADSTYTKVVQALQENGYYIAQLDRSSGFIQTSVSLKSKSIFGRDGDKRIFNFLVVPLPDRRSKIILNIFLFERLQAGSGNSGNYYYDDKGLVQDDKIYQQIWDKILPLIQ</sequence>
<evidence type="ECO:0000313" key="2">
    <source>
        <dbReference type="Proteomes" id="UP000286246"/>
    </source>
</evidence>
<proteinExistence type="predicted"/>
<keyword evidence="2" id="KW-1185">Reference proteome</keyword>
<accession>A0A420ADK9</accession>
<dbReference type="AlphaFoldDB" id="A0A420ADK9"/>